<dbReference type="PANTHER" id="PTHR13693">
    <property type="entry name" value="CLASS II AMINOTRANSFERASE/8-AMINO-7-OXONONANOATE SYNTHASE"/>
    <property type="match status" value="1"/>
</dbReference>
<dbReference type="InterPro" id="IPR050087">
    <property type="entry name" value="AON_synthase_class-II"/>
</dbReference>
<dbReference type="Gene3D" id="3.90.1150.10">
    <property type="entry name" value="Aspartate Aminotransferase, domain 1"/>
    <property type="match status" value="1"/>
</dbReference>
<gene>
    <name evidence="6" type="ORF">G3M70_12545</name>
</gene>
<evidence type="ECO:0000256" key="2">
    <source>
        <dbReference type="ARBA" id="ARBA00022679"/>
    </source>
</evidence>
<protein>
    <submittedName>
        <fullName evidence="6">Pyridoxal phosphate-dependent aminotransferase family protein</fullName>
    </submittedName>
</protein>
<evidence type="ECO:0000313" key="7">
    <source>
        <dbReference type="Proteomes" id="UP000594688"/>
    </source>
</evidence>
<dbReference type="Pfam" id="PF00155">
    <property type="entry name" value="Aminotran_1_2"/>
    <property type="match status" value="1"/>
</dbReference>
<evidence type="ECO:0000256" key="1">
    <source>
        <dbReference type="ARBA" id="ARBA00001933"/>
    </source>
</evidence>
<sequence>MPPHQRKNKIISVLKEKFDFQSAHLRTTNNKGDGILSKCFNYDAPNQVKELDIYPFFKVIEGMNGARVTIDGKDLVTVSTNNYLGLTHDIRVIESSQKALTDFGSGCTGSRFLNGTLSLHKTLEKELSEFISQEDCIVMSTGYQANQGTIACLLGRQDIAFSDRENHASIYEGCAVAPGKTVRYHHNDMDHLEHLLKKFSDVDGKLIITDSVFSMSGDIANLPGIVKLARDYKANVMVDEAHGLGVMGNRGQGLTHYYNLEKEIDLYVGTFSKSLGSIGGFVGGNAKITEYIRHKASAFIFTAALPPASVAGVTRALDILISEPERLNRLQDNTAYIKKGFFDMGFQINNNQVPIVPIKIGDETLTLYFNKLLFENGIFAGVAVSPVVPPFHAMIRSSYTSCHTRQELDHILATFKKLGTDLGIIAQ</sequence>
<keyword evidence="6" id="KW-0032">Aminotransferase</keyword>
<accession>A0A7T0BZH4</accession>
<comment type="similarity">
    <text evidence="4">Belongs to the class-II pyridoxal-phosphate-dependent aminotransferase family.</text>
</comment>
<dbReference type="InterPro" id="IPR015422">
    <property type="entry name" value="PyrdxlP-dep_Trfase_small"/>
</dbReference>
<dbReference type="InterPro" id="IPR004839">
    <property type="entry name" value="Aminotransferase_I/II_large"/>
</dbReference>
<reference evidence="6 7" key="1">
    <citation type="submission" date="2020-02" db="EMBL/GenBank/DDBJ databases">
        <title>Genomic and physiological characterization of two novel Nitrospinaceae genera.</title>
        <authorList>
            <person name="Mueller A.J."/>
            <person name="Jung M.-Y."/>
            <person name="Strachan C.R."/>
            <person name="Herbold C.W."/>
            <person name="Kirkegaard R.H."/>
            <person name="Daims H."/>
        </authorList>
    </citation>
    <scope>NUCLEOTIDE SEQUENCE [LARGE SCALE GENOMIC DNA]</scope>
    <source>
        <strain evidence="6">EB</strain>
    </source>
</reference>
<proteinExistence type="inferred from homology"/>
<keyword evidence="3 4" id="KW-0663">Pyridoxal phosphate</keyword>
<evidence type="ECO:0000313" key="6">
    <source>
        <dbReference type="EMBL" id="QPJ63805.1"/>
    </source>
</evidence>
<evidence type="ECO:0000256" key="3">
    <source>
        <dbReference type="ARBA" id="ARBA00022898"/>
    </source>
</evidence>
<dbReference type="PROSITE" id="PS00599">
    <property type="entry name" value="AA_TRANSFER_CLASS_2"/>
    <property type="match status" value="1"/>
</dbReference>
<dbReference type="InterPro" id="IPR015424">
    <property type="entry name" value="PyrdxlP-dep_Trfase"/>
</dbReference>
<dbReference type="Gene3D" id="3.40.640.10">
    <property type="entry name" value="Type I PLP-dependent aspartate aminotransferase-like (Major domain)"/>
    <property type="match status" value="1"/>
</dbReference>
<organism evidence="6 7">
    <name type="scientific">Candidatus Nitronauta litoralis</name>
    <dbReference type="NCBI Taxonomy" id="2705533"/>
    <lineage>
        <taxon>Bacteria</taxon>
        <taxon>Pseudomonadati</taxon>
        <taxon>Nitrospinota/Tectimicrobiota group</taxon>
        <taxon>Nitrospinota</taxon>
        <taxon>Nitrospinia</taxon>
        <taxon>Nitrospinales</taxon>
        <taxon>Nitrospinaceae</taxon>
        <taxon>Candidatus Nitronauta</taxon>
    </lineage>
</organism>
<dbReference type="GO" id="GO:0030170">
    <property type="term" value="F:pyridoxal phosphate binding"/>
    <property type="evidence" value="ECO:0007669"/>
    <property type="project" value="InterPro"/>
</dbReference>
<dbReference type="InterPro" id="IPR001917">
    <property type="entry name" value="Aminotrans_II_pyridoxalP_BS"/>
</dbReference>
<feature type="domain" description="Aminotransferase class I/classII large" evidence="5">
    <location>
        <begin position="74"/>
        <end position="413"/>
    </location>
</feature>
<comment type="cofactor">
    <cofactor evidence="1 4">
        <name>pyridoxal 5'-phosphate</name>
        <dbReference type="ChEBI" id="CHEBI:597326"/>
    </cofactor>
</comment>
<dbReference type="AlphaFoldDB" id="A0A7T0BZH4"/>
<dbReference type="GO" id="GO:0008483">
    <property type="term" value="F:transaminase activity"/>
    <property type="evidence" value="ECO:0007669"/>
    <property type="project" value="UniProtKB-KW"/>
</dbReference>
<dbReference type="Proteomes" id="UP000594688">
    <property type="component" value="Chromosome"/>
</dbReference>
<dbReference type="KEGG" id="nli:G3M70_12545"/>
<dbReference type="EMBL" id="CP048685">
    <property type="protein sequence ID" value="QPJ63805.1"/>
    <property type="molecule type" value="Genomic_DNA"/>
</dbReference>
<name>A0A7T0BZH4_9BACT</name>
<evidence type="ECO:0000256" key="4">
    <source>
        <dbReference type="RuleBase" id="RU003693"/>
    </source>
</evidence>
<evidence type="ECO:0000259" key="5">
    <source>
        <dbReference type="Pfam" id="PF00155"/>
    </source>
</evidence>
<dbReference type="InterPro" id="IPR015421">
    <property type="entry name" value="PyrdxlP-dep_Trfase_major"/>
</dbReference>
<dbReference type="SUPFAM" id="SSF53383">
    <property type="entry name" value="PLP-dependent transferases"/>
    <property type="match status" value="1"/>
</dbReference>
<dbReference type="PANTHER" id="PTHR13693:SF3">
    <property type="entry name" value="LD36009P"/>
    <property type="match status" value="1"/>
</dbReference>
<keyword evidence="2 6" id="KW-0808">Transferase</keyword>